<evidence type="ECO:0000313" key="2">
    <source>
        <dbReference type="EMBL" id="QTC92704.1"/>
    </source>
</evidence>
<feature type="region of interest" description="Disordered" evidence="1">
    <location>
        <begin position="22"/>
        <end position="82"/>
    </location>
</feature>
<keyword evidence="3" id="KW-1185">Reference proteome</keyword>
<organism evidence="2 3">
    <name type="scientific">Brevundimonas goettingensis</name>
    <dbReference type="NCBI Taxonomy" id="2774190"/>
    <lineage>
        <taxon>Bacteria</taxon>
        <taxon>Pseudomonadati</taxon>
        <taxon>Pseudomonadota</taxon>
        <taxon>Alphaproteobacteria</taxon>
        <taxon>Caulobacterales</taxon>
        <taxon>Caulobacteraceae</taxon>
        <taxon>Brevundimonas</taxon>
    </lineage>
</organism>
<sequence length="82" mass="8205">MTLRTLAVLTVLATVGLSVDACHDGAGKRTETTQIRITGTPKAGHVAPARHQPEKPADEAAPATGSKGRSGVGAGSTASQES</sequence>
<feature type="compositionally biased region" description="Basic and acidic residues" evidence="1">
    <location>
        <begin position="22"/>
        <end position="31"/>
    </location>
</feature>
<protein>
    <submittedName>
        <fullName evidence="2">Uncharacterized protein</fullName>
    </submittedName>
</protein>
<evidence type="ECO:0000313" key="3">
    <source>
        <dbReference type="Proteomes" id="UP000663918"/>
    </source>
</evidence>
<dbReference type="Proteomes" id="UP000663918">
    <property type="component" value="Chromosome"/>
</dbReference>
<proteinExistence type="predicted"/>
<gene>
    <name evidence="2" type="ORF">IFJ75_07545</name>
</gene>
<dbReference type="KEGG" id="bgoe:IFJ75_07545"/>
<reference evidence="2" key="1">
    <citation type="submission" date="2020-09" db="EMBL/GenBank/DDBJ databases">
        <title>Brevundimonas sp. LVF2 isolated from a puddle in Goettingen, Germany.</title>
        <authorList>
            <person name="Friedrich I."/>
            <person name="Klassen A."/>
            <person name="Hannes N."/>
            <person name="Schneider D."/>
            <person name="Hertel R."/>
            <person name="Daniel R."/>
        </authorList>
    </citation>
    <scope>NUCLEOTIDE SEQUENCE</scope>
    <source>
        <strain evidence="2">LVF2</strain>
    </source>
</reference>
<evidence type="ECO:0000256" key="1">
    <source>
        <dbReference type="SAM" id="MobiDB-lite"/>
    </source>
</evidence>
<name>A0A975C593_9CAUL</name>
<accession>A0A975C593</accession>
<dbReference type="EMBL" id="CP062222">
    <property type="protein sequence ID" value="QTC92704.1"/>
    <property type="molecule type" value="Genomic_DNA"/>
</dbReference>
<dbReference type="RefSeq" id="WP_207931984.1">
    <property type="nucleotide sequence ID" value="NZ_CP062222.1"/>
</dbReference>
<dbReference type="AlphaFoldDB" id="A0A975C593"/>